<sequence length="138" mass="16417">MIIILDTGFLFALRSKKDQYHERAYEIFNEFEEENPKSFTNYSIMNETLTLAISRSHGNISFLEKYIALFFGNDNFFQIFQNTPQEYTKIVEVCKKYVTSKRLLSFTDASIIYLYQKFNADYVVSFDSHFDSILNRKF</sequence>
<dbReference type="InterPro" id="IPR029060">
    <property type="entry name" value="PIN-like_dom_sf"/>
</dbReference>
<gene>
    <name evidence="1" type="ORF">S06H3_14178</name>
</gene>
<dbReference type="InterPro" id="IPR039018">
    <property type="entry name" value="VapC20-like"/>
</dbReference>
<dbReference type="Gene3D" id="3.40.50.1010">
    <property type="entry name" value="5'-nuclease"/>
    <property type="match status" value="1"/>
</dbReference>
<accession>X1LFN6</accession>
<dbReference type="SUPFAM" id="SSF88723">
    <property type="entry name" value="PIN domain-like"/>
    <property type="match status" value="1"/>
</dbReference>
<proteinExistence type="predicted"/>
<evidence type="ECO:0000313" key="1">
    <source>
        <dbReference type="EMBL" id="GAI17923.1"/>
    </source>
</evidence>
<comment type="caution">
    <text evidence="1">The sequence shown here is derived from an EMBL/GenBank/DDBJ whole genome shotgun (WGS) entry which is preliminary data.</text>
</comment>
<dbReference type="PANTHER" id="PTHR42188">
    <property type="entry name" value="23S RRNA-SPECIFIC ENDONUCLEASE VAPC20"/>
    <property type="match status" value="1"/>
</dbReference>
<dbReference type="GO" id="GO:0016075">
    <property type="term" value="P:rRNA catabolic process"/>
    <property type="evidence" value="ECO:0007669"/>
    <property type="project" value="TreeGrafter"/>
</dbReference>
<dbReference type="PANTHER" id="PTHR42188:SF1">
    <property type="entry name" value="23S RRNA-SPECIFIC ENDONUCLEASE VAPC20"/>
    <property type="match status" value="1"/>
</dbReference>
<name>X1LFN6_9ZZZZ</name>
<reference evidence="1" key="1">
    <citation type="journal article" date="2014" name="Front. Microbiol.">
        <title>High frequency of phylogenetically diverse reductive dehalogenase-homologous genes in deep subseafloor sedimentary metagenomes.</title>
        <authorList>
            <person name="Kawai M."/>
            <person name="Futagami T."/>
            <person name="Toyoda A."/>
            <person name="Takaki Y."/>
            <person name="Nishi S."/>
            <person name="Hori S."/>
            <person name="Arai W."/>
            <person name="Tsubouchi T."/>
            <person name="Morono Y."/>
            <person name="Uchiyama I."/>
            <person name="Ito T."/>
            <person name="Fujiyama A."/>
            <person name="Inagaki F."/>
            <person name="Takami H."/>
        </authorList>
    </citation>
    <scope>NUCLEOTIDE SEQUENCE</scope>
    <source>
        <strain evidence="1">Expedition CK06-06</strain>
    </source>
</reference>
<dbReference type="GO" id="GO:0004521">
    <property type="term" value="F:RNA endonuclease activity"/>
    <property type="evidence" value="ECO:0007669"/>
    <property type="project" value="InterPro"/>
</dbReference>
<dbReference type="AlphaFoldDB" id="X1LFN6"/>
<protein>
    <submittedName>
        <fullName evidence="1">Uncharacterized protein</fullName>
    </submittedName>
</protein>
<organism evidence="1">
    <name type="scientific">marine sediment metagenome</name>
    <dbReference type="NCBI Taxonomy" id="412755"/>
    <lineage>
        <taxon>unclassified sequences</taxon>
        <taxon>metagenomes</taxon>
        <taxon>ecological metagenomes</taxon>
    </lineage>
</organism>
<dbReference type="EMBL" id="BARV01006931">
    <property type="protein sequence ID" value="GAI17923.1"/>
    <property type="molecule type" value="Genomic_DNA"/>
</dbReference>